<reference evidence="1 2" key="1">
    <citation type="journal article" date="2014" name="PLoS ONE">
        <title>Genome Information of Methylobacterium oryzae, a Plant-Probiotic Methylotroph in the Phyllosphere.</title>
        <authorList>
            <person name="Kwak M.J."/>
            <person name="Jeong H."/>
            <person name="Madhaiyan M."/>
            <person name="Lee Y."/>
            <person name="Sa T.M."/>
            <person name="Oh T.K."/>
            <person name="Kim J.F."/>
        </authorList>
    </citation>
    <scope>NUCLEOTIDE SEQUENCE [LARGE SCALE GENOMIC DNA]</scope>
    <source>
        <strain evidence="1 2">CBMB20</strain>
    </source>
</reference>
<dbReference type="EMBL" id="CP003811">
    <property type="protein sequence ID" value="AIQ93082.1"/>
    <property type="molecule type" value="Genomic_DNA"/>
</dbReference>
<dbReference type="AlphaFoldDB" id="A0A089P089"/>
<sequence length="45" mass="4924">MSTTVAVGATLVDGPPPREATVRRLYHRSRGNAQCAMHAAESRWD</sequence>
<evidence type="ECO:0000313" key="2">
    <source>
        <dbReference type="Proteomes" id="UP000029492"/>
    </source>
</evidence>
<organism evidence="1 2">
    <name type="scientific">Methylobacterium oryzae CBMB20</name>
    <dbReference type="NCBI Taxonomy" id="693986"/>
    <lineage>
        <taxon>Bacteria</taxon>
        <taxon>Pseudomonadati</taxon>
        <taxon>Pseudomonadota</taxon>
        <taxon>Alphaproteobacteria</taxon>
        <taxon>Hyphomicrobiales</taxon>
        <taxon>Methylobacteriaceae</taxon>
        <taxon>Methylobacterium</taxon>
    </lineage>
</organism>
<proteinExistence type="predicted"/>
<dbReference type="KEGG" id="mor:MOC_5327"/>
<dbReference type="Proteomes" id="UP000029492">
    <property type="component" value="Chromosome"/>
</dbReference>
<gene>
    <name evidence="1" type="ORF">MOC_5327</name>
</gene>
<name>A0A089P089_9HYPH</name>
<dbReference type="HOGENOM" id="CLU_3201950_0_0_5"/>
<dbReference type="STRING" id="693986.MOC_5327"/>
<accession>A0A089P089</accession>
<protein>
    <submittedName>
        <fullName evidence="1">Protein of unassigned function</fullName>
    </submittedName>
</protein>
<keyword evidence="2" id="KW-1185">Reference proteome</keyword>
<evidence type="ECO:0000313" key="1">
    <source>
        <dbReference type="EMBL" id="AIQ93082.1"/>
    </source>
</evidence>